<reference evidence="1 2" key="1">
    <citation type="submission" date="2024-08" db="EMBL/GenBank/DDBJ databases">
        <authorList>
            <person name="Cucini C."/>
            <person name="Frati F."/>
        </authorList>
    </citation>
    <scope>NUCLEOTIDE SEQUENCE [LARGE SCALE GENOMIC DNA]</scope>
</reference>
<sequence length="109" mass="12893">MEVVFHPYLEPIYPNLHRVNDIDLGAVTLFNEIPNVANRKYGIISNLHTARKVKADESIHGHILRYINNAQDLDEIIINIKNILEIRRNADLHYETRPTWQIENRKLLW</sequence>
<dbReference type="EMBL" id="CAXLJM020000076">
    <property type="protein sequence ID" value="CAL8129383.1"/>
    <property type="molecule type" value="Genomic_DNA"/>
</dbReference>
<comment type="caution">
    <text evidence="1">The sequence shown here is derived from an EMBL/GenBank/DDBJ whole genome shotgun (WGS) entry which is preliminary data.</text>
</comment>
<name>A0ABP1RK22_9HEXA</name>
<protein>
    <submittedName>
        <fullName evidence="1">Uncharacterized protein</fullName>
    </submittedName>
</protein>
<organism evidence="1 2">
    <name type="scientific">Orchesella dallaii</name>
    <dbReference type="NCBI Taxonomy" id="48710"/>
    <lineage>
        <taxon>Eukaryota</taxon>
        <taxon>Metazoa</taxon>
        <taxon>Ecdysozoa</taxon>
        <taxon>Arthropoda</taxon>
        <taxon>Hexapoda</taxon>
        <taxon>Collembola</taxon>
        <taxon>Entomobryomorpha</taxon>
        <taxon>Entomobryoidea</taxon>
        <taxon>Orchesellidae</taxon>
        <taxon>Orchesellinae</taxon>
        <taxon>Orchesella</taxon>
    </lineage>
</organism>
<evidence type="ECO:0000313" key="2">
    <source>
        <dbReference type="Proteomes" id="UP001642540"/>
    </source>
</evidence>
<dbReference type="Proteomes" id="UP001642540">
    <property type="component" value="Unassembled WGS sequence"/>
</dbReference>
<evidence type="ECO:0000313" key="1">
    <source>
        <dbReference type="EMBL" id="CAL8129383.1"/>
    </source>
</evidence>
<gene>
    <name evidence="1" type="ORF">ODALV1_LOCUS23134</name>
</gene>
<proteinExistence type="predicted"/>
<keyword evidence="2" id="KW-1185">Reference proteome</keyword>
<accession>A0ABP1RK22</accession>